<proteinExistence type="predicted"/>
<name>A0ABN7UZY4_GIGMA</name>
<evidence type="ECO:0000313" key="2">
    <source>
        <dbReference type="Proteomes" id="UP000789901"/>
    </source>
</evidence>
<organism evidence="1 2">
    <name type="scientific">Gigaspora margarita</name>
    <dbReference type="NCBI Taxonomy" id="4874"/>
    <lineage>
        <taxon>Eukaryota</taxon>
        <taxon>Fungi</taxon>
        <taxon>Fungi incertae sedis</taxon>
        <taxon>Mucoromycota</taxon>
        <taxon>Glomeromycotina</taxon>
        <taxon>Glomeromycetes</taxon>
        <taxon>Diversisporales</taxon>
        <taxon>Gigasporaceae</taxon>
        <taxon>Gigaspora</taxon>
    </lineage>
</organism>
<evidence type="ECO:0000313" key="1">
    <source>
        <dbReference type="EMBL" id="CAG8702051.1"/>
    </source>
</evidence>
<dbReference type="Proteomes" id="UP000789901">
    <property type="component" value="Unassembled WGS sequence"/>
</dbReference>
<reference evidence="1 2" key="1">
    <citation type="submission" date="2021-06" db="EMBL/GenBank/DDBJ databases">
        <authorList>
            <person name="Kallberg Y."/>
            <person name="Tangrot J."/>
            <person name="Rosling A."/>
        </authorList>
    </citation>
    <scope>NUCLEOTIDE SEQUENCE [LARGE SCALE GENOMIC DNA]</scope>
    <source>
        <strain evidence="1 2">120-4 pot B 10/14</strain>
    </source>
</reference>
<accession>A0ABN7UZY4</accession>
<sequence>GDKLINSTVIHEEIGRLFHSDRIPTNQLESISSFVIAQNSVDNSPIYQEAKIDSLENINQTLIKNIKELKDTIIAGTIGRMIASPKNEYSEGAGGGYSDMGNNMEAAIIWNISALLEYLQPNQLLNRLMHTKLTPQNVIKENENTFCESFCPVQAPWRMMSQWLVKLPPFAAYLVEILEGSIATTNAISGGSSFGGDRTEDLRIKSMLMEGLTTNNFDLNDNIPDEPSGFVVSKEDEDVHVLVLIRLKSNKKGEGKKKRQIGIRDVNDIEKKCLSLGSGVHEAIYGAIVTNFFYSNKTKVEAEGLGVLLSKPNEGVKKLSRFIDSKINKKKEEALTEFILREILEKDDL</sequence>
<dbReference type="EMBL" id="CAJVQB010007369">
    <property type="protein sequence ID" value="CAG8702051.1"/>
    <property type="molecule type" value="Genomic_DNA"/>
</dbReference>
<gene>
    <name evidence="1" type="ORF">GMARGA_LOCUS12184</name>
</gene>
<comment type="caution">
    <text evidence="1">The sequence shown here is derived from an EMBL/GenBank/DDBJ whole genome shotgun (WGS) entry which is preliminary data.</text>
</comment>
<feature type="non-terminal residue" evidence="1">
    <location>
        <position position="1"/>
    </location>
</feature>
<keyword evidence="2" id="KW-1185">Reference proteome</keyword>
<protein>
    <submittedName>
        <fullName evidence="1">22515_t:CDS:1</fullName>
    </submittedName>
</protein>